<evidence type="ECO:0000259" key="4">
    <source>
        <dbReference type="PROSITE" id="PS50949"/>
    </source>
</evidence>
<dbReference type="InterPro" id="IPR036388">
    <property type="entry name" value="WH-like_DNA-bd_sf"/>
</dbReference>
<feature type="domain" description="HTH gntR-type" evidence="4">
    <location>
        <begin position="7"/>
        <end position="75"/>
    </location>
</feature>
<gene>
    <name evidence="5" type="ORF">EV214_11143</name>
</gene>
<dbReference type="AlphaFoldDB" id="A0A4R2KL70"/>
<dbReference type="OrthoDB" id="163333at2"/>
<sequence length="119" mass="13708">MDFDARIPIYFQIIEKIKKEIILGKLQRGEKLPSVRSMASELKVNVNTMQRVYQELEREGITFTQRGTGSFVTEDNGMIQKIKDDMAQGLIKSFVEGMKELGFDREGIIENVNEYIEEA</sequence>
<keyword evidence="6" id="KW-1185">Reference proteome</keyword>
<evidence type="ECO:0000256" key="3">
    <source>
        <dbReference type="ARBA" id="ARBA00023163"/>
    </source>
</evidence>
<comment type="caution">
    <text evidence="5">The sequence shown here is derived from an EMBL/GenBank/DDBJ whole genome shotgun (WGS) entry which is preliminary data.</text>
</comment>
<dbReference type="InterPro" id="IPR000524">
    <property type="entry name" value="Tscrpt_reg_HTH_GntR"/>
</dbReference>
<dbReference type="SMART" id="SM00345">
    <property type="entry name" value="HTH_GNTR"/>
    <property type="match status" value="1"/>
</dbReference>
<dbReference type="CDD" id="cd07377">
    <property type="entry name" value="WHTH_GntR"/>
    <property type="match status" value="1"/>
</dbReference>
<evidence type="ECO:0000313" key="5">
    <source>
        <dbReference type="EMBL" id="TCO74781.1"/>
    </source>
</evidence>
<evidence type="ECO:0000256" key="2">
    <source>
        <dbReference type="ARBA" id="ARBA00023125"/>
    </source>
</evidence>
<dbReference type="SUPFAM" id="SSF46785">
    <property type="entry name" value="Winged helix' DNA-binding domain"/>
    <property type="match status" value="1"/>
</dbReference>
<dbReference type="Proteomes" id="UP000294919">
    <property type="component" value="Unassembled WGS sequence"/>
</dbReference>
<dbReference type="EMBL" id="SLWV01000011">
    <property type="protein sequence ID" value="TCO74781.1"/>
    <property type="molecule type" value="Genomic_DNA"/>
</dbReference>
<keyword evidence="2" id="KW-0238">DNA-binding</keyword>
<protein>
    <submittedName>
        <fullName evidence="5">GntR family transcriptional regulator</fullName>
    </submittedName>
</protein>
<proteinExistence type="predicted"/>
<evidence type="ECO:0000313" key="6">
    <source>
        <dbReference type="Proteomes" id="UP000294919"/>
    </source>
</evidence>
<name>A0A4R2KL70_9FIRM</name>
<accession>A0A4R2KL70</accession>
<dbReference type="PANTHER" id="PTHR38445">
    <property type="entry name" value="HTH-TYPE TRANSCRIPTIONAL REPRESSOR YTRA"/>
    <property type="match status" value="1"/>
</dbReference>
<dbReference type="InterPro" id="IPR036390">
    <property type="entry name" value="WH_DNA-bd_sf"/>
</dbReference>
<dbReference type="Gene3D" id="1.10.10.10">
    <property type="entry name" value="Winged helix-like DNA-binding domain superfamily/Winged helix DNA-binding domain"/>
    <property type="match status" value="1"/>
</dbReference>
<keyword evidence="3" id="KW-0804">Transcription</keyword>
<reference evidence="5 6" key="1">
    <citation type="submission" date="2019-03" db="EMBL/GenBank/DDBJ databases">
        <title>Genomic Encyclopedia of Type Strains, Phase IV (KMG-IV): sequencing the most valuable type-strain genomes for metagenomic binning, comparative biology and taxonomic classification.</title>
        <authorList>
            <person name="Goeker M."/>
        </authorList>
    </citation>
    <scope>NUCLEOTIDE SEQUENCE [LARGE SCALE GENOMIC DNA]</scope>
    <source>
        <strain evidence="5 6">DSM 102940</strain>
    </source>
</reference>
<dbReference type="GO" id="GO:0003700">
    <property type="term" value="F:DNA-binding transcription factor activity"/>
    <property type="evidence" value="ECO:0007669"/>
    <property type="project" value="InterPro"/>
</dbReference>
<evidence type="ECO:0000256" key="1">
    <source>
        <dbReference type="ARBA" id="ARBA00023015"/>
    </source>
</evidence>
<dbReference type="PANTHER" id="PTHR38445:SF6">
    <property type="entry name" value="GNTR-FAMILY TRANSCRIPTIONAL REGULATOR"/>
    <property type="match status" value="1"/>
</dbReference>
<dbReference type="RefSeq" id="WP_132245078.1">
    <property type="nucleotide sequence ID" value="NZ_SLWV01000011.1"/>
</dbReference>
<dbReference type="GO" id="GO:0003677">
    <property type="term" value="F:DNA binding"/>
    <property type="evidence" value="ECO:0007669"/>
    <property type="project" value="UniProtKB-KW"/>
</dbReference>
<dbReference type="Pfam" id="PF00392">
    <property type="entry name" value="GntR"/>
    <property type="match status" value="1"/>
</dbReference>
<dbReference type="PROSITE" id="PS50949">
    <property type="entry name" value="HTH_GNTR"/>
    <property type="match status" value="1"/>
</dbReference>
<organism evidence="5 6">
    <name type="scientific">Marinisporobacter balticus</name>
    <dbReference type="NCBI Taxonomy" id="2018667"/>
    <lineage>
        <taxon>Bacteria</taxon>
        <taxon>Bacillati</taxon>
        <taxon>Bacillota</taxon>
        <taxon>Clostridia</taxon>
        <taxon>Peptostreptococcales</taxon>
        <taxon>Thermotaleaceae</taxon>
        <taxon>Marinisporobacter</taxon>
    </lineage>
</organism>
<keyword evidence="1" id="KW-0805">Transcription regulation</keyword>